<evidence type="ECO:0000313" key="3">
    <source>
        <dbReference type="Proteomes" id="UP000028725"/>
    </source>
</evidence>
<dbReference type="Proteomes" id="UP000028725">
    <property type="component" value="Unassembled WGS sequence"/>
</dbReference>
<feature type="transmembrane region" description="Helical" evidence="1">
    <location>
        <begin position="56"/>
        <end position="75"/>
    </location>
</feature>
<reference evidence="2 3" key="1">
    <citation type="submission" date="2014-04" db="EMBL/GenBank/DDBJ databases">
        <title>Genome assembly of Hyalangium minutum DSM 14724.</title>
        <authorList>
            <person name="Sharma G."/>
            <person name="Subramanian S."/>
        </authorList>
    </citation>
    <scope>NUCLEOTIDE SEQUENCE [LARGE SCALE GENOMIC DNA]</scope>
    <source>
        <strain evidence="2 3">DSM 14724</strain>
    </source>
</reference>
<evidence type="ECO:0000256" key="1">
    <source>
        <dbReference type="SAM" id="Phobius"/>
    </source>
</evidence>
<dbReference type="EMBL" id="JMCB01000006">
    <property type="protein sequence ID" value="KFE68247.1"/>
    <property type="molecule type" value="Genomic_DNA"/>
</dbReference>
<keyword evidence="1" id="KW-0472">Membrane</keyword>
<comment type="caution">
    <text evidence="2">The sequence shown here is derived from an EMBL/GenBank/DDBJ whole genome shotgun (WGS) entry which is preliminary data.</text>
</comment>
<dbReference type="STRING" id="394096.DB31_7484"/>
<keyword evidence="3" id="KW-1185">Reference proteome</keyword>
<evidence type="ECO:0000313" key="2">
    <source>
        <dbReference type="EMBL" id="KFE68247.1"/>
    </source>
</evidence>
<name>A0A085WKN4_9BACT</name>
<organism evidence="2 3">
    <name type="scientific">Hyalangium minutum</name>
    <dbReference type="NCBI Taxonomy" id="394096"/>
    <lineage>
        <taxon>Bacteria</taxon>
        <taxon>Pseudomonadati</taxon>
        <taxon>Myxococcota</taxon>
        <taxon>Myxococcia</taxon>
        <taxon>Myxococcales</taxon>
        <taxon>Cystobacterineae</taxon>
        <taxon>Archangiaceae</taxon>
        <taxon>Hyalangium</taxon>
    </lineage>
</organism>
<sequence>MMTMIYELCSAWGATVGLIILLMFALGVSLALYAGLMSWPWRRSPFRDAPGLPAPLAAVLCVGVFGLLFGVMYAATLQGFYRVELLDDEVRLHYLFPAHTVTLSRIELAQAERLRSHLRLRTHQGVTYESALANDRAVHESWQGVSAYLDSPASP</sequence>
<dbReference type="OrthoDB" id="9932852at2"/>
<dbReference type="AlphaFoldDB" id="A0A085WKN4"/>
<gene>
    <name evidence="2" type="ORF">DB31_7484</name>
</gene>
<dbReference type="RefSeq" id="WP_044188855.1">
    <property type="nucleotide sequence ID" value="NZ_JMCB01000006.1"/>
</dbReference>
<feature type="transmembrane region" description="Helical" evidence="1">
    <location>
        <begin position="12"/>
        <end position="36"/>
    </location>
</feature>
<keyword evidence="1" id="KW-1133">Transmembrane helix</keyword>
<proteinExistence type="predicted"/>
<protein>
    <submittedName>
        <fullName evidence="2">Uncharacterized protein</fullName>
    </submittedName>
</protein>
<accession>A0A085WKN4</accession>
<keyword evidence="1" id="KW-0812">Transmembrane</keyword>